<comment type="caution">
    <text evidence="2">The sequence shown here is derived from an EMBL/GenBank/DDBJ whole genome shotgun (WGS) entry which is preliminary data.</text>
</comment>
<organism evidence="2 3">
    <name type="scientific">Durusdinium trenchii</name>
    <dbReference type="NCBI Taxonomy" id="1381693"/>
    <lineage>
        <taxon>Eukaryota</taxon>
        <taxon>Sar</taxon>
        <taxon>Alveolata</taxon>
        <taxon>Dinophyceae</taxon>
        <taxon>Suessiales</taxon>
        <taxon>Symbiodiniaceae</taxon>
        <taxon>Durusdinium</taxon>
    </lineage>
</organism>
<evidence type="ECO:0000313" key="3">
    <source>
        <dbReference type="Proteomes" id="UP001642484"/>
    </source>
</evidence>
<dbReference type="EMBL" id="CAXAMN010013447">
    <property type="protein sequence ID" value="CAK9040893.1"/>
    <property type="molecule type" value="Genomic_DNA"/>
</dbReference>
<dbReference type="Proteomes" id="UP001642484">
    <property type="component" value="Unassembled WGS sequence"/>
</dbReference>
<accession>A0ABP0NDF1</accession>
<sequence length="132" mass="14431">MEDNFVGKLPRGAWTSDPRLATAILSSLSKQGKSQEVIALLKQLAHCSVEIDVVHWGAASRVFENHWRQSLAMLRHGQILDLSPNEFILSSAVSSCSRKNAHGAWPIALDLLCNRISNEALASPQARTCVEG</sequence>
<keyword evidence="3" id="KW-1185">Reference proteome</keyword>
<dbReference type="InterPro" id="IPR011990">
    <property type="entry name" value="TPR-like_helical_dom_sf"/>
</dbReference>
<proteinExistence type="predicted"/>
<gene>
    <name evidence="1" type="ORF">CCMP2556_LOCUS21977</name>
    <name evidence="2" type="ORF">CCMP2556_LOCUS30395</name>
</gene>
<dbReference type="Gene3D" id="1.25.40.10">
    <property type="entry name" value="Tetratricopeptide repeat domain"/>
    <property type="match status" value="1"/>
</dbReference>
<protein>
    <submittedName>
        <fullName evidence="2">Uncharacterized protein</fullName>
    </submittedName>
</protein>
<evidence type="ECO:0000313" key="2">
    <source>
        <dbReference type="EMBL" id="CAK9061827.1"/>
    </source>
</evidence>
<dbReference type="EMBL" id="CAXAMN010021640">
    <property type="protein sequence ID" value="CAK9061827.1"/>
    <property type="molecule type" value="Genomic_DNA"/>
</dbReference>
<evidence type="ECO:0000313" key="1">
    <source>
        <dbReference type="EMBL" id="CAK9040893.1"/>
    </source>
</evidence>
<name>A0ABP0NDF1_9DINO</name>
<reference evidence="2 3" key="1">
    <citation type="submission" date="2024-02" db="EMBL/GenBank/DDBJ databases">
        <authorList>
            <person name="Chen Y."/>
            <person name="Shah S."/>
            <person name="Dougan E. K."/>
            <person name="Thang M."/>
            <person name="Chan C."/>
        </authorList>
    </citation>
    <scope>NUCLEOTIDE SEQUENCE [LARGE SCALE GENOMIC DNA]</scope>
</reference>